<feature type="region of interest" description="Disordered" evidence="17">
    <location>
        <begin position="157"/>
        <end position="279"/>
    </location>
</feature>
<dbReference type="PROSITE" id="PS50097">
    <property type="entry name" value="BTB"/>
    <property type="match status" value="1"/>
</dbReference>
<evidence type="ECO:0000256" key="5">
    <source>
        <dbReference type="ARBA" id="ARBA00022737"/>
    </source>
</evidence>
<dbReference type="SMART" id="SM00355">
    <property type="entry name" value="ZnF_C2H2"/>
    <property type="match status" value="3"/>
</dbReference>
<dbReference type="InterPro" id="IPR011333">
    <property type="entry name" value="SKP1/BTB/POZ_sf"/>
</dbReference>
<dbReference type="Ensembl" id="ENSORLT00020014326.1">
    <property type="protein sequence ID" value="ENSORLP00020000672.1"/>
    <property type="gene ID" value="ENSORLG00020001376.1"/>
</dbReference>
<feature type="domain" description="C2H2-type" evidence="19">
    <location>
        <begin position="409"/>
        <end position="436"/>
    </location>
</feature>
<evidence type="ECO:0000256" key="2">
    <source>
        <dbReference type="ARBA" id="ARBA00022499"/>
    </source>
</evidence>
<keyword evidence="8" id="KW-0832">Ubl conjugation</keyword>
<evidence type="ECO:0000256" key="1">
    <source>
        <dbReference type="ARBA" id="ARBA00004123"/>
    </source>
</evidence>
<comment type="function">
    <text evidence="12">Functions as a transcriptional repressor for PRDM1.</text>
</comment>
<organism evidence="20 21">
    <name type="scientific">Oryzias latipes</name>
    <name type="common">Japanese rice fish</name>
    <name type="synonym">Japanese killifish</name>
    <dbReference type="NCBI Taxonomy" id="8090"/>
    <lineage>
        <taxon>Eukaryota</taxon>
        <taxon>Metazoa</taxon>
        <taxon>Chordata</taxon>
        <taxon>Craniata</taxon>
        <taxon>Vertebrata</taxon>
        <taxon>Euteleostomi</taxon>
        <taxon>Actinopterygii</taxon>
        <taxon>Neopterygii</taxon>
        <taxon>Teleostei</taxon>
        <taxon>Neoteleostei</taxon>
        <taxon>Acanthomorphata</taxon>
        <taxon>Ovalentaria</taxon>
        <taxon>Atherinomorphae</taxon>
        <taxon>Beloniformes</taxon>
        <taxon>Adrianichthyidae</taxon>
        <taxon>Oryziinae</taxon>
        <taxon>Oryzias</taxon>
    </lineage>
</organism>
<evidence type="ECO:0000256" key="13">
    <source>
        <dbReference type="ARBA" id="ARBA00070978"/>
    </source>
</evidence>
<name>A0A3P9JWI0_ORYLA</name>
<dbReference type="GO" id="GO:0005634">
    <property type="term" value="C:nucleus"/>
    <property type="evidence" value="ECO:0007669"/>
    <property type="project" value="UniProtKB-SubCell"/>
</dbReference>
<dbReference type="AlphaFoldDB" id="A0A3P9JWI0"/>
<dbReference type="Proteomes" id="UP000265180">
    <property type="component" value="Chromosome 7"/>
</dbReference>
<feature type="region of interest" description="Disordered" evidence="17">
    <location>
        <begin position="509"/>
        <end position="577"/>
    </location>
</feature>
<reference evidence="20 21" key="2">
    <citation type="submission" date="2017-04" db="EMBL/GenBank/DDBJ databases">
        <title>CpG methylation of centromeres and impact of large insertions on vertebrate speciation.</title>
        <authorList>
            <person name="Ichikawa K."/>
            <person name="Yoshimura J."/>
            <person name="Morishita S."/>
        </authorList>
    </citation>
    <scope>NUCLEOTIDE SEQUENCE</scope>
    <source>
        <strain evidence="20 21">HNI</strain>
    </source>
</reference>
<keyword evidence="4" id="KW-0479">Metal-binding</keyword>
<evidence type="ECO:0000256" key="9">
    <source>
        <dbReference type="ARBA" id="ARBA00023015"/>
    </source>
</evidence>
<proteinExistence type="predicted"/>
<keyword evidence="6 16" id="KW-0863">Zinc-finger</keyword>
<feature type="compositionally biased region" description="Basic and acidic residues" evidence="17">
    <location>
        <begin position="186"/>
        <end position="204"/>
    </location>
</feature>
<keyword evidence="2" id="KW-1017">Isopeptide bond</keyword>
<keyword evidence="5" id="KW-0677">Repeat</keyword>
<protein>
    <recommendedName>
        <fullName evidence="13">Zinc finger and BTB domain-containing protein 46</fullName>
    </recommendedName>
    <alternativeName>
        <fullName evidence="15">BTB-ZF protein expressed in effector lymphocytes</fullName>
    </alternativeName>
    <alternativeName>
        <fullName evidence="14">BTB/POZ domain-containing protein 4</fullName>
    </alternativeName>
</protein>
<evidence type="ECO:0000256" key="3">
    <source>
        <dbReference type="ARBA" id="ARBA00022553"/>
    </source>
</evidence>
<evidence type="ECO:0000256" key="17">
    <source>
        <dbReference type="SAM" id="MobiDB-lite"/>
    </source>
</evidence>
<dbReference type="InterPro" id="IPR036236">
    <property type="entry name" value="Znf_C2H2_sf"/>
</dbReference>
<feature type="compositionally biased region" description="Polar residues" evidence="17">
    <location>
        <begin position="558"/>
        <end position="568"/>
    </location>
</feature>
<evidence type="ECO:0000259" key="19">
    <source>
        <dbReference type="PROSITE" id="PS50157"/>
    </source>
</evidence>
<dbReference type="SMART" id="SM00225">
    <property type="entry name" value="BTB"/>
    <property type="match status" value="1"/>
</dbReference>
<evidence type="ECO:0000256" key="12">
    <source>
        <dbReference type="ARBA" id="ARBA00055672"/>
    </source>
</evidence>
<keyword evidence="3" id="KW-0597">Phosphoprotein</keyword>
<sequence length="577" mass="63540">MNNRKEDMEISSHYRQLLRELNEQRQHGILCDACVIVDGKIFKAHKNVLLGSSRYFKTLYCQPHHHTTVTHLDIVTATGFKAILDFMYSAHLALTSKNVIEVMSAASYLQMTDIVQACHSFIKAALDISIRSEMADELADFEMGAALASIMSGRSTSPWLARRTSPANSSGDSAIASCHEGGSTYGKEDHEPPKSHESQEEPCHDSQPAWPHDYRPINVKEEQVSPASSSHPRDTPKGAAPSQSEQGAGGAGGGVGDGSWQQLSGSGRRKNRKNKDTVRHITQQGVSLTHRLNNPPHLLLPPLCSGADVTEPNSSDSRGERLDFFVKQEEALTAEPSFLGTNENEEASRGAGAGISSVANLKAALMSKNSLLSLRAEMMGDDNPLLYEYLPKGGHSLSLNDFTVIRKKFKCPYCSFSAMHQCILKRHMRSHTGERPYPCEICGKKFTRREHMKRHTLVHSKDKKYVCKVCSRVFMSAASVGIKHGSRRHGVCADCSGRGMAALLDHNGEVGGDISPEEELYPGDRFHDDQAECDGDGEGEEEMMEHRALDNEKEESDSSVQEGEQQNGSEKDFAWIS</sequence>
<reference key="1">
    <citation type="journal article" date="2007" name="Nature">
        <title>The medaka draft genome and insights into vertebrate genome evolution.</title>
        <authorList>
            <person name="Kasahara M."/>
            <person name="Naruse K."/>
            <person name="Sasaki S."/>
            <person name="Nakatani Y."/>
            <person name="Qu W."/>
            <person name="Ahsan B."/>
            <person name="Yamada T."/>
            <person name="Nagayasu Y."/>
            <person name="Doi K."/>
            <person name="Kasai Y."/>
            <person name="Jindo T."/>
            <person name="Kobayashi D."/>
            <person name="Shimada A."/>
            <person name="Toyoda A."/>
            <person name="Kuroki Y."/>
            <person name="Fujiyama A."/>
            <person name="Sasaki T."/>
            <person name="Shimizu A."/>
            <person name="Asakawa S."/>
            <person name="Shimizu N."/>
            <person name="Hashimoto S."/>
            <person name="Yang J."/>
            <person name="Lee Y."/>
            <person name="Matsushima K."/>
            <person name="Sugano S."/>
            <person name="Sakaizumi M."/>
            <person name="Narita T."/>
            <person name="Ohishi K."/>
            <person name="Haga S."/>
            <person name="Ohta F."/>
            <person name="Nomoto H."/>
            <person name="Nogata K."/>
            <person name="Morishita T."/>
            <person name="Endo T."/>
            <person name="Shin-I T."/>
            <person name="Takeda H."/>
            <person name="Morishita S."/>
            <person name="Kohara Y."/>
        </authorList>
    </citation>
    <scope>NUCLEOTIDE SEQUENCE [LARGE SCALE GENOMIC DNA]</scope>
    <source>
        <strain>Hd-rR</strain>
    </source>
</reference>
<evidence type="ECO:0000256" key="6">
    <source>
        <dbReference type="ARBA" id="ARBA00022771"/>
    </source>
</evidence>
<dbReference type="InterPro" id="IPR013087">
    <property type="entry name" value="Znf_C2H2_type"/>
</dbReference>
<dbReference type="FunFam" id="3.30.160.60:FF:001046">
    <property type="entry name" value="Zinc finger and BTB domain containing 46"/>
    <property type="match status" value="1"/>
</dbReference>
<keyword evidence="11" id="KW-0539">Nucleus</keyword>
<dbReference type="FunFam" id="3.30.710.10:FF:000045">
    <property type="entry name" value="zinc finger and BTB domain-containing protein 10"/>
    <property type="match status" value="1"/>
</dbReference>
<dbReference type="PANTHER" id="PTHR46105:SF21">
    <property type="entry name" value="ZINC FINGER AND BTB DOMAIN CONTAINING 46"/>
    <property type="match status" value="1"/>
</dbReference>
<dbReference type="SUPFAM" id="SSF57667">
    <property type="entry name" value="beta-beta-alpha zinc fingers"/>
    <property type="match status" value="1"/>
</dbReference>
<evidence type="ECO:0000256" key="8">
    <source>
        <dbReference type="ARBA" id="ARBA00022843"/>
    </source>
</evidence>
<dbReference type="GO" id="GO:0006357">
    <property type="term" value="P:regulation of transcription by RNA polymerase II"/>
    <property type="evidence" value="ECO:0007669"/>
    <property type="project" value="UniProtKB-ARBA"/>
</dbReference>
<keyword evidence="7" id="KW-0862">Zinc</keyword>
<dbReference type="Pfam" id="PF13465">
    <property type="entry name" value="zf-H2C2_2"/>
    <property type="match status" value="1"/>
</dbReference>
<evidence type="ECO:0000313" key="21">
    <source>
        <dbReference type="Proteomes" id="UP000265180"/>
    </source>
</evidence>
<dbReference type="Gene3D" id="3.30.710.10">
    <property type="entry name" value="Potassium Channel Kv1.1, Chain A"/>
    <property type="match status" value="1"/>
</dbReference>
<dbReference type="SUPFAM" id="SSF54695">
    <property type="entry name" value="POZ domain"/>
    <property type="match status" value="1"/>
</dbReference>
<dbReference type="PROSITE" id="PS50157">
    <property type="entry name" value="ZINC_FINGER_C2H2_2"/>
    <property type="match status" value="2"/>
</dbReference>
<feature type="compositionally biased region" description="Basic and acidic residues" evidence="17">
    <location>
        <begin position="212"/>
        <end position="223"/>
    </location>
</feature>
<evidence type="ECO:0000256" key="4">
    <source>
        <dbReference type="ARBA" id="ARBA00022723"/>
    </source>
</evidence>
<accession>A0A3P9JWI0</accession>
<evidence type="ECO:0000256" key="11">
    <source>
        <dbReference type="ARBA" id="ARBA00023242"/>
    </source>
</evidence>
<feature type="domain" description="C2H2-type" evidence="19">
    <location>
        <begin position="437"/>
        <end position="464"/>
    </location>
</feature>
<feature type="domain" description="BTB" evidence="18">
    <location>
        <begin position="31"/>
        <end position="96"/>
    </location>
</feature>
<keyword evidence="10" id="KW-0804">Transcription</keyword>
<comment type="subcellular location">
    <subcellularLocation>
        <location evidence="1">Nucleus</location>
    </subcellularLocation>
</comment>
<keyword evidence="9" id="KW-0805">Transcription regulation</keyword>
<dbReference type="Gene3D" id="3.30.160.60">
    <property type="entry name" value="Classic Zinc Finger"/>
    <property type="match status" value="2"/>
</dbReference>
<feature type="compositionally biased region" description="Acidic residues" evidence="17">
    <location>
        <begin position="531"/>
        <end position="543"/>
    </location>
</feature>
<evidence type="ECO:0000256" key="15">
    <source>
        <dbReference type="ARBA" id="ARBA00078821"/>
    </source>
</evidence>
<reference evidence="20" key="3">
    <citation type="submission" date="2025-08" db="UniProtKB">
        <authorList>
            <consortium name="Ensembl"/>
        </authorList>
    </citation>
    <scope>IDENTIFICATION</scope>
    <source>
        <strain evidence="20">HNI</strain>
    </source>
</reference>
<evidence type="ECO:0000259" key="18">
    <source>
        <dbReference type="PROSITE" id="PS50097"/>
    </source>
</evidence>
<evidence type="ECO:0000256" key="10">
    <source>
        <dbReference type="ARBA" id="ARBA00023163"/>
    </source>
</evidence>
<evidence type="ECO:0000313" key="20">
    <source>
        <dbReference type="Ensembl" id="ENSORLP00020000672.1"/>
    </source>
</evidence>
<evidence type="ECO:0000256" key="14">
    <source>
        <dbReference type="ARBA" id="ARBA00076030"/>
    </source>
</evidence>
<dbReference type="GO" id="GO:0008270">
    <property type="term" value="F:zinc ion binding"/>
    <property type="evidence" value="ECO:0007669"/>
    <property type="project" value="UniProtKB-KW"/>
</dbReference>
<dbReference type="PROSITE" id="PS00028">
    <property type="entry name" value="ZINC_FINGER_C2H2_1"/>
    <property type="match status" value="1"/>
</dbReference>
<dbReference type="Pfam" id="PF00651">
    <property type="entry name" value="BTB"/>
    <property type="match status" value="1"/>
</dbReference>
<feature type="compositionally biased region" description="Gly residues" evidence="17">
    <location>
        <begin position="247"/>
        <end position="257"/>
    </location>
</feature>
<dbReference type="FunFam" id="3.30.160.60:FF:000379">
    <property type="entry name" value="Zinc finger and BTB domain-containing protein 46"/>
    <property type="match status" value="1"/>
</dbReference>
<dbReference type="PANTHER" id="PTHR46105">
    <property type="entry name" value="AGAP004733-PA"/>
    <property type="match status" value="1"/>
</dbReference>
<dbReference type="InterPro" id="IPR050457">
    <property type="entry name" value="ZnFinger_BTB_dom_contain"/>
</dbReference>
<evidence type="ECO:0000256" key="16">
    <source>
        <dbReference type="PROSITE-ProRule" id="PRU00042"/>
    </source>
</evidence>
<evidence type="ECO:0000256" key="7">
    <source>
        <dbReference type="ARBA" id="ARBA00022833"/>
    </source>
</evidence>
<reference evidence="20" key="4">
    <citation type="submission" date="2025-09" db="UniProtKB">
        <authorList>
            <consortium name="Ensembl"/>
        </authorList>
    </citation>
    <scope>IDENTIFICATION</scope>
    <source>
        <strain evidence="20">HNI</strain>
    </source>
</reference>
<dbReference type="InterPro" id="IPR000210">
    <property type="entry name" value="BTB/POZ_dom"/>
</dbReference>